<dbReference type="EMBL" id="LXEX01000031">
    <property type="protein sequence ID" value="OAT59087.1"/>
    <property type="molecule type" value="Genomic_DNA"/>
</dbReference>
<comment type="subunit">
    <text evidence="9">The core secretion machinery of the T3SS is composed of approximately 20 different proteins, including cytoplasmic components, a base, an export apparatus and a needle. This subunit is part of the base, which anchors the injectisome in the bacterial cell envelope. Forms a stable homooligomeric complex.</text>
</comment>
<dbReference type="GO" id="GO:0030254">
    <property type="term" value="P:protein secretion by the type III secretion system"/>
    <property type="evidence" value="ECO:0007669"/>
    <property type="project" value="UniProtKB-UniRule"/>
</dbReference>
<dbReference type="Gene3D" id="3.55.50.30">
    <property type="match status" value="1"/>
</dbReference>
<dbReference type="InterPro" id="IPR038591">
    <property type="entry name" value="NolW-like_sf"/>
</dbReference>
<feature type="domain" description="NolW-like" evidence="13">
    <location>
        <begin position="179"/>
        <end position="265"/>
    </location>
</feature>
<evidence type="ECO:0000256" key="6">
    <source>
        <dbReference type="ARBA" id="ARBA00023010"/>
    </source>
</evidence>
<accession>A0AA91EI60</accession>
<dbReference type="PRINTS" id="PR01337">
    <property type="entry name" value="TYPE3OMGPROT"/>
</dbReference>
<dbReference type="PROSITE" id="PS00875">
    <property type="entry name" value="T2SP_D"/>
    <property type="match status" value="1"/>
</dbReference>
<dbReference type="PANTHER" id="PTHR30332:SF4">
    <property type="entry name" value="TYPE 3 SECRETION SYSTEM SECRETIN"/>
    <property type="match status" value="1"/>
</dbReference>
<evidence type="ECO:0000313" key="14">
    <source>
        <dbReference type="EMBL" id="OAT59087.1"/>
    </source>
</evidence>
<evidence type="ECO:0000259" key="13">
    <source>
        <dbReference type="Pfam" id="PF03958"/>
    </source>
</evidence>
<keyword evidence="6 9" id="KW-0811">Translocation</keyword>
<dbReference type="NCBIfam" id="TIGR02516">
    <property type="entry name" value="type_III_yscC"/>
    <property type="match status" value="1"/>
</dbReference>
<evidence type="ECO:0000256" key="9">
    <source>
        <dbReference type="HAMAP-Rule" id="MF_02219"/>
    </source>
</evidence>
<dbReference type="InterPro" id="IPR003522">
    <property type="entry name" value="T3SS_OM_pore_YscC"/>
</dbReference>
<keyword evidence="3 9" id="KW-0813">Transport</keyword>
<keyword evidence="8 9" id="KW-0998">Cell outer membrane</keyword>
<comment type="function">
    <text evidence="9">Component of the type III secretion system (T3SS), also called injectisome, which is used to inject bacterial effector proteins into eukaryotic host cells. Forms a ring-shaped multimeric structure with an apparent central pore in the outer membrane.</text>
</comment>
<comment type="subcellular location">
    <subcellularLocation>
        <location evidence="1 9 10">Cell outer membrane</location>
    </subcellularLocation>
</comment>
<dbReference type="GO" id="GO:0030257">
    <property type="term" value="C:type III protein secretion system complex"/>
    <property type="evidence" value="ECO:0007669"/>
    <property type="project" value="UniProtKB-UniRule"/>
</dbReference>
<evidence type="ECO:0000256" key="4">
    <source>
        <dbReference type="ARBA" id="ARBA00022729"/>
    </source>
</evidence>
<dbReference type="Gene3D" id="3.30.1370.120">
    <property type="match status" value="2"/>
</dbReference>
<evidence type="ECO:0000256" key="2">
    <source>
        <dbReference type="ARBA" id="ARBA00007032"/>
    </source>
</evidence>
<evidence type="ECO:0000256" key="11">
    <source>
        <dbReference type="SAM" id="MobiDB-lite"/>
    </source>
</evidence>
<feature type="compositionally biased region" description="Low complexity" evidence="11">
    <location>
        <begin position="212"/>
        <end position="227"/>
    </location>
</feature>
<dbReference type="InterPro" id="IPR004845">
    <property type="entry name" value="T2SS_GspD_CS"/>
</dbReference>
<keyword evidence="7 9" id="KW-0472">Membrane</keyword>
<comment type="caution">
    <text evidence="14">The sequence shown here is derived from an EMBL/GenBank/DDBJ whole genome shotgun (WGS) entry which is preliminary data.</text>
</comment>
<dbReference type="Proteomes" id="UP000078431">
    <property type="component" value="Unassembled WGS sequence"/>
</dbReference>
<dbReference type="InterPro" id="IPR004846">
    <property type="entry name" value="T2SS/T3SS_dom"/>
</dbReference>
<evidence type="ECO:0000259" key="12">
    <source>
        <dbReference type="Pfam" id="PF00263"/>
    </source>
</evidence>
<sequence>MKINGVTILPILIFCALAQGKTLAWKGEDFSLRARKIPLSAVLQNLAENYDTQVVIDPSITDIFNGVISESPPIDILNNLSAQYHLSTYLDGNILFIYPSSIITHRVVTLNTLPASVFVRYLHDRDVPAQNSCEVHRVPKVNALDVSGVPACLSRITQLAQMLDGEMTKRQDDAVSLIVYPLKYATAMDDRYQYRDQTVVVPGIVSVLRDMSQSSTPSTTSSSPATQGLPMFSADPRQNAVIVRDRSVNIAGYRKLISELDQRPQMIEISVTIIDVDAGDISELGIDWSAAVSLGGGSLSFNGPDSNAGGGFSTVISNTPSFMARLVALEKNSHAYILSQPSVVTLNNIQAVLDKNVTFYTKLESEKVAKLESITTGSLLRVTPRLLTENGKQNIMLSLNIQDGQQNAPLSQSEPLPQVQNSEIASQATLQAGQSLLLGGFKQDKQVQVQNKIPLLGDIPIIGHLFRSDSNQTNSVIRLFLIKATVANSDNSHG</sequence>
<protein>
    <recommendedName>
        <fullName evidence="9">Type 3 secretion system secretin</fullName>
        <shortName evidence="9">T3SS secretin</shortName>
    </recommendedName>
</protein>
<evidence type="ECO:0000256" key="5">
    <source>
        <dbReference type="ARBA" id="ARBA00022927"/>
    </source>
</evidence>
<organism evidence="14 15">
    <name type="scientific">Obesumbacterium proteus ATCC 12841</name>
    <dbReference type="NCBI Taxonomy" id="1354268"/>
    <lineage>
        <taxon>Bacteria</taxon>
        <taxon>Pseudomonadati</taxon>
        <taxon>Pseudomonadota</taxon>
        <taxon>Gammaproteobacteria</taxon>
        <taxon>Enterobacterales</taxon>
        <taxon>Hafniaceae</taxon>
        <taxon>Obesumbacterium</taxon>
    </lineage>
</organism>
<keyword evidence="5 9" id="KW-0653">Protein transport</keyword>
<gene>
    <name evidence="9" type="primary">sctC</name>
    <name evidence="14" type="ORF">M993_02390</name>
</gene>
<comment type="similarity">
    <text evidence="2 9">Belongs to the bacterial secretin family. T3SS SctC subfamily.</text>
</comment>
<evidence type="ECO:0000256" key="10">
    <source>
        <dbReference type="RuleBase" id="RU004004"/>
    </source>
</evidence>
<feature type="region of interest" description="Disordered" evidence="11">
    <location>
        <begin position="211"/>
        <end position="232"/>
    </location>
</feature>
<dbReference type="AlphaFoldDB" id="A0AA91EI60"/>
<evidence type="ECO:0000256" key="8">
    <source>
        <dbReference type="ARBA" id="ARBA00023237"/>
    </source>
</evidence>
<dbReference type="HAMAP" id="MF_02219">
    <property type="entry name" value="Type_III_secretin"/>
    <property type="match status" value="1"/>
</dbReference>
<evidence type="ECO:0000256" key="7">
    <source>
        <dbReference type="ARBA" id="ARBA00023136"/>
    </source>
</evidence>
<proteinExistence type="inferred from homology"/>
<evidence type="ECO:0000256" key="1">
    <source>
        <dbReference type="ARBA" id="ARBA00004442"/>
    </source>
</evidence>
<dbReference type="PANTHER" id="PTHR30332">
    <property type="entry name" value="PROBABLE GENERAL SECRETION PATHWAY PROTEIN D"/>
    <property type="match status" value="1"/>
</dbReference>
<dbReference type="Pfam" id="PF03958">
    <property type="entry name" value="Secretin_N"/>
    <property type="match status" value="1"/>
</dbReference>
<feature type="domain" description="Type II/III secretion system secretin-like" evidence="12">
    <location>
        <begin position="328"/>
        <end position="486"/>
    </location>
</feature>
<dbReference type="GO" id="GO:0015627">
    <property type="term" value="C:type II protein secretion system complex"/>
    <property type="evidence" value="ECO:0007669"/>
    <property type="project" value="TreeGrafter"/>
</dbReference>
<dbReference type="InterPro" id="IPR050810">
    <property type="entry name" value="Bact_Secretion_Sys_Channel"/>
</dbReference>
<dbReference type="GO" id="GO:0009279">
    <property type="term" value="C:cell outer membrane"/>
    <property type="evidence" value="ECO:0007669"/>
    <property type="project" value="UniProtKB-SubCell"/>
</dbReference>
<keyword evidence="15" id="KW-1185">Reference proteome</keyword>
<keyword evidence="4 9" id="KW-0732">Signal</keyword>
<dbReference type="NCBIfam" id="NF011873">
    <property type="entry name" value="PRK15346.1"/>
    <property type="match status" value="1"/>
</dbReference>
<dbReference type="RefSeq" id="WP_061552982.1">
    <property type="nucleotide sequence ID" value="NZ_LXEX01000031.1"/>
</dbReference>
<dbReference type="Pfam" id="PF00263">
    <property type="entry name" value="Secretin"/>
    <property type="match status" value="1"/>
</dbReference>
<reference evidence="14 15" key="1">
    <citation type="submission" date="2016-04" db="EMBL/GenBank/DDBJ databases">
        <title>ATOL: Assembling a taxonomically balanced genome-scale reconstruction of the evolutionary history of the Enterobacteriaceae.</title>
        <authorList>
            <person name="Plunkett G.III."/>
            <person name="Neeno-Eckwall E.C."/>
            <person name="Glasner J.D."/>
            <person name="Perna N.T."/>
        </authorList>
    </citation>
    <scope>NUCLEOTIDE SEQUENCE [LARGE SCALE GENOMIC DNA]</scope>
    <source>
        <strain evidence="14 15">ATCC 12841</strain>
    </source>
</reference>
<evidence type="ECO:0000313" key="15">
    <source>
        <dbReference type="Proteomes" id="UP000078431"/>
    </source>
</evidence>
<name>A0AA91EI60_9GAMM</name>
<dbReference type="InterPro" id="IPR005644">
    <property type="entry name" value="NolW-like"/>
</dbReference>
<evidence type="ECO:0000256" key="3">
    <source>
        <dbReference type="ARBA" id="ARBA00022448"/>
    </source>
</evidence>